<dbReference type="Pfam" id="PF00565">
    <property type="entry name" value="SNase"/>
    <property type="match status" value="1"/>
</dbReference>
<gene>
    <name evidence="6" type="ORF">CPter91_2391</name>
</gene>
<keyword evidence="3" id="KW-0378">Hydrolase</keyword>
<accession>A0A127Q3T7</accession>
<name>A0A127Q3T7_9BURK</name>
<feature type="signal peptide" evidence="4">
    <location>
        <begin position="1"/>
        <end position="24"/>
    </location>
</feature>
<evidence type="ECO:0000256" key="3">
    <source>
        <dbReference type="ARBA" id="ARBA00022801"/>
    </source>
</evidence>
<evidence type="ECO:0000313" key="7">
    <source>
        <dbReference type="Proteomes" id="UP000074561"/>
    </source>
</evidence>
<proteinExistence type="predicted"/>
<evidence type="ECO:0000256" key="4">
    <source>
        <dbReference type="SAM" id="SignalP"/>
    </source>
</evidence>
<dbReference type="KEGG" id="cpra:CPter91_2391"/>
<protein>
    <recommendedName>
        <fullName evidence="5">TNase-like domain-containing protein</fullName>
    </recommendedName>
</protein>
<dbReference type="PATRIC" id="fig|279113.9.peg.2361"/>
<feature type="domain" description="TNase-like" evidence="5">
    <location>
        <begin position="21"/>
        <end position="141"/>
    </location>
</feature>
<reference evidence="6 7" key="1">
    <citation type="submission" date="2015-11" db="EMBL/GenBank/DDBJ databases">
        <title>Exploring the genomic traits of fungus-feeding bacterial genus Collimonas.</title>
        <authorList>
            <person name="Song C."/>
            <person name="Schmidt R."/>
            <person name="de Jager V."/>
            <person name="Krzyzanowska D."/>
            <person name="Jongedijk E."/>
            <person name="Cankar K."/>
            <person name="Beekwilder J."/>
            <person name="van Veen A."/>
            <person name="de Boer W."/>
            <person name="van Veen J.A."/>
            <person name="Garbeva P."/>
        </authorList>
    </citation>
    <scope>NUCLEOTIDE SEQUENCE [LARGE SCALE GENOMIC DNA]</scope>
    <source>
        <strain evidence="6 7">Ter91</strain>
    </source>
</reference>
<keyword evidence="4" id="KW-0732">Signal</keyword>
<dbReference type="GO" id="GO:0004519">
    <property type="term" value="F:endonuclease activity"/>
    <property type="evidence" value="ECO:0007669"/>
    <property type="project" value="UniProtKB-KW"/>
</dbReference>
<dbReference type="AlphaFoldDB" id="A0A127Q3T7"/>
<evidence type="ECO:0000259" key="5">
    <source>
        <dbReference type="PROSITE" id="PS50830"/>
    </source>
</evidence>
<dbReference type="InterPro" id="IPR035437">
    <property type="entry name" value="SNase_OB-fold_sf"/>
</dbReference>
<evidence type="ECO:0000256" key="2">
    <source>
        <dbReference type="ARBA" id="ARBA00022759"/>
    </source>
</evidence>
<keyword evidence="2" id="KW-0255">Endonuclease</keyword>
<keyword evidence="1" id="KW-0540">Nuclease</keyword>
<dbReference type="SUPFAM" id="SSF50199">
    <property type="entry name" value="Staphylococcal nuclease"/>
    <property type="match status" value="1"/>
</dbReference>
<dbReference type="EMBL" id="CP013234">
    <property type="protein sequence ID" value="AMP04750.1"/>
    <property type="molecule type" value="Genomic_DNA"/>
</dbReference>
<dbReference type="Proteomes" id="UP000074561">
    <property type="component" value="Chromosome"/>
</dbReference>
<feature type="chain" id="PRO_5007277538" description="TNase-like domain-containing protein" evidence="4">
    <location>
        <begin position="25"/>
        <end position="180"/>
    </location>
</feature>
<organism evidence="6 7">
    <name type="scientific">Collimonas pratensis</name>
    <dbReference type="NCBI Taxonomy" id="279113"/>
    <lineage>
        <taxon>Bacteria</taxon>
        <taxon>Pseudomonadati</taxon>
        <taxon>Pseudomonadota</taxon>
        <taxon>Betaproteobacteria</taxon>
        <taxon>Burkholderiales</taxon>
        <taxon>Oxalobacteraceae</taxon>
        <taxon>Collimonas</taxon>
    </lineage>
</organism>
<dbReference type="SMART" id="SM00318">
    <property type="entry name" value="SNc"/>
    <property type="match status" value="1"/>
</dbReference>
<evidence type="ECO:0000256" key="1">
    <source>
        <dbReference type="ARBA" id="ARBA00022722"/>
    </source>
</evidence>
<sequence length="180" mass="19464">MTAAVHMKIFLAAILVFTPLASHAHKVLYIADGDSLTLQAGRKRIKLRLAGIDAPEIKQAFGQQARQSLYQLCWGKGASYDAKAIDQFGRTVATLRCDGIDIGRAQVERGMAWAAARAGSGSDLKMLETAARAARAGLWSDPNPVAPWRFRHGTNAGAACHTGPRGGRYQWINGRKIYGC</sequence>
<dbReference type="InterPro" id="IPR016071">
    <property type="entry name" value="Staphylococal_nuclease_OB-fold"/>
</dbReference>
<dbReference type="Gene3D" id="2.40.50.90">
    <property type="match status" value="1"/>
</dbReference>
<dbReference type="GO" id="GO:0016787">
    <property type="term" value="F:hydrolase activity"/>
    <property type="evidence" value="ECO:0007669"/>
    <property type="project" value="UniProtKB-KW"/>
</dbReference>
<dbReference type="STRING" id="279113.CPter91_2391"/>
<dbReference type="PROSITE" id="PS50830">
    <property type="entry name" value="TNASE_3"/>
    <property type="match status" value="1"/>
</dbReference>
<evidence type="ECO:0000313" key="6">
    <source>
        <dbReference type="EMBL" id="AMP04750.1"/>
    </source>
</evidence>
<dbReference type="PANTHER" id="PTHR12302:SF3">
    <property type="entry name" value="SERINE_THREONINE-PROTEIN KINASE 31"/>
    <property type="match status" value="1"/>
</dbReference>
<dbReference type="PANTHER" id="PTHR12302">
    <property type="entry name" value="EBNA2 BINDING PROTEIN P100"/>
    <property type="match status" value="1"/>
</dbReference>